<organism evidence="2 3">
    <name type="scientific">Streptomyces gobitricini</name>
    <dbReference type="NCBI Taxonomy" id="68211"/>
    <lineage>
        <taxon>Bacteria</taxon>
        <taxon>Bacillati</taxon>
        <taxon>Actinomycetota</taxon>
        <taxon>Actinomycetes</taxon>
        <taxon>Kitasatosporales</taxon>
        <taxon>Streptomycetaceae</taxon>
        <taxon>Streptomyces</taxon>
    </lineage>
</organism>
<comment type="caution">
    <text evidence="2">The sequence shown here is derived from an EMBL/GenBank/DDBJ whole genome shotgun (WGS) entry which is preliminary data.</text>
</comment>
<evidence type="ECO:0000313" key="3">
    <source>
        <dbReference type="Proteomes" id="UP001499942"/>
    </source>
</evidence>
<evidence type="ECO:0008006" key="4">
    <source>
        <dbReference type="Google" id="ProtNLM"/>
    </source>
</evidence>
<keyword evidence="3" id="KW-1185">Reference proteome</keyword>
<keyword evidence="1" id="KW-0472">Membrane</keyword>
<evidence type="ECO:0000256" key="1">
    <source>
        <dbReference type="SAM" id="Phobius"/>
    </source>
</evidence>
<feature type="transmembrane region" description="Helical" evidence="1">
    <location>
        <begin position="199"/>
        <end position="217"/>
    </location>
</feature>
<feature type="transmembrane region" description="Helical" evidence="1">
    <location>
        <begin position="126"/>
        <end position="150"/>
    </location>
</feature>
<dbReference type="EMBL" id="BAAASR010000006">
    <property type="protein sequence ID" value="GAA2484436.1"/>
    <property type="molecule type" value="Genomic_DNA"/>
</dbReference>
<keyword evidence="1" id="KW-1133">Transmembrane helix</keyword>
<proteinExistence type="predicted"/>
<protein>
    <recommendedName>
        <fullName evidence="4">ABC transporter permease</fullName>
    </recommendedName>
</protein>
<keyword evidence="1" id="KW-0812">Transmembrane</keyword>
<feature type="transmembrane region" description="Helical" evidence="1">
    <location>
        <begin position="296"/>
        <end position="321"/>
    </location>
</feature>
<dbReference type="Proteomes" id="UP001499942">
    <property type="component" value="Unassembled WGS sequence"/>
</dbReference>
<evidence type="ECO:0000313" key="2">
    <source>
        <dbReference type="EMBL" id="GAA2484436.1"/>
    </source>
</evidence>
<accession>A0ABP5YSZ9</accession>
<reference evidence="3" key="1">
    <citation type="journal article" date="2019" name="Int. J. Syst. Evol. Microbiol.">
        <title>The Global Catalogue of Microorganisms (GCM) 10K type strain sequencing project: providing services to taxonomists for standard genome sequencing and annotation.</title>
        <authorList>
            <consortium name="The Broad Institute Genomics Platform"/>
            <consortium name="The Broad Institute Genome Sequencing Center for Infectious Disease"/>
            <person name="Wu L."/>
            <person name="Ma J."/>
        </authorList>
    </citation>
    <scope>NUCLEOTIDE SEQUENCE [LARGE SCALE GENOMIC DNA]</scope>
    <source>
        <strain evidence="3">JCM 5062</strain>
    </source>
</reference>
<gene>
    <name evidence="2" type="ORF">GCM10010393_14220</name>
</gene>
<feature type="transmembrane region" description="Helical" evidence="1">
    <location>
        <begin position="21"/>
        <end position="42"/>
    </location>
</feature>
<sequence>MSTRLLTGPRGVVVHQHRRALWTLLGLLLVAVAAMVASRVWADSAVEALRAVDCTVTSTERRCFQPARDYTDSVWAARHLIEYAALGMVVLPAAVGAFMAGPMIAREMESGTYKLAWTQSVSPARWLAAMLPVPVAVVIAAMAVLTPLFHWSWSTGPAHDFPTYWYEPTMYASTGIVPTAYALLALALGTLVGLLVRRTVLAMSVTALVTGGVLLALSRVRVHLWPIRTATASGEPPASRISRTWRVEEGMLTPSGERVPPGHCLAAPPSRPPAPCGADRADVTYFLDYHPASHFWPLQLVETGIVLALAAVATVAAFRVLRRHHA</sequence>
<feature type="transmembrane region" description="Helical" evidence="1">
    <location>
        <begin position="170"/>
        <end position="192"/>
    </location>
</feature>
<name>A0ABP5YSZ9_9ACTN</name>
<feature type="transmembrane region" description="Helical" evidence="1">
    <location>
        <begin position="83"/>
        <end position="105"/>
    </location>
</feature>
<dbReference type="RefSeq" id="WP_344357821.1">
    <property type="nucleotide sequence ID" value="NZ_BAAASR010000006.1"/>
</dbReference>